<keyword evidence="3" id="KW-1185">Reference proteome</keyword>
<evidence type="ECO:0000313" key="2">
    <source>
        <dbReference type="EMBL" id="PWZ00024.1"/>
    </source>
</evidence>
<feature type="region of interest" description="Disordered" evidence="1">
    <location>
        <begin position="1"/>
        <end position="29"/>
    </location>
</feature>
<feature type="region of interest" description="Disordered" evidence="1">
    <location>
        <begin position="131"/>
        <end position="191"/>
    </location>
</feature>
<proteinExistence type="predicted"/>
<feature type="region of interest" description="Disordered" evidence="1">
    <location>
        <begin position="308"/>
        <end position="332"/>
    </location>
</feature>
<dbReference type="OrthoDB" id="1638493at2759"/>
<protein>
    <submittedName>
        <fullName evidence="2">Uncharacterized protein</fullName>
    </submittedName>
</protein>
<feature type="compositionally biased region" description="Low complexity" evidence="1">
    <location>
        <begin position="515"/>
        <end position="528"/>
    </location>
</feature>
<reference evidence="2 3" key="1">
    <citation type="journal article" date="2018" name="Mol. Biol. Evol.">
        <title>Broad Genomic Sampling Reveals a Smut Pathogenic Ancestry of the Fungal Clade Ustilaginomycotina.</title>
        <authorList>
            <person name="Kijpornyongpan T."/>
            <person name="Mondo S.J."/>
            <person name="Barry K."/>
            <person name="Sandor L."/>
            <person name="Lee J."/>
            <person name="Lipzen A."/>
            <person name="Pangilinan J."/>
            <person name="LaButti K."/>
            <person name="Hainaut M."/>
            <person name="Henrissat B."/>
            <person name="Grigoriev I.V."/>
            <person name="Spatafora J.W."/>
            <person name="Aime M.C."/>
        </authorList>
    </citation>
    <scope>NUCLEOTIDE SEQUENCE [LARGE SCALE GENOMIC DNA]</scope>
    <source>
        <strain evidence="2 3">MCA 3645</strain>
    </source>
</reference>
<feature type="compositionally biased region" description="Basic and acidic residues" evidence="1">
    <location>
        <begin position="149"/>
        <end position="160"/>
    </location>
</feature>
<feature type="compositionally biased region" description="Acidic residues" evidence="1">
    <location>
        <begin position="469"/>
        <end position="482"/>
    </location>
</feature>
<accession>A0A317XNU8</accession>
<gene>
    <name evidence="2" type="ORF">BCV70DRAFT_200193</name>
</gene>
<evidence type="ECO:0000313" key="3">
    <source>
        <dbReference type="Proteomes" id="UP000246740"/>
    </source>
</evidence>
<name>A0A317XNU8_9BASI</name>
<dbReference type="STRING" id="1882483.A0A317XNU8"/>
<organism evidence="2 3">
    <name type="scientific">Testicularia cyperi</name>
    <dbReference type="NCBI Taxonomy" id="1882483"/>
    <lineage>
        <taxon>Eukaryota</taxon>
        <taxon>Fungi</taxon>
        <taxon>Dikarya</taxon>
        <taxon>Basidiomycota</taxon>
        <taxon>Ustilaginomycotina</taxon>
        <taxon>Ustilaginomycetes</taxon>
        <taxon>Ustilaginales</taxon>
        <taxon>Anthracoideaceae</taxon>
        <taxon>Testicularia</taxon>
    </lineage>
</organism>
<feature type="region of interest" description="Disordered" evidence="1">
    <location>
        <begin position="438"/>
        <end position="457"/>
    </location>
</feature>
<sequence length="584" mass="61530">MLEQNVDQNSLGPGEQTSGGGTAERNGSGEASLRATYAFSGDDGQGVDLTKGRVRMTINLPLVSSDASVARRMNSAQLMSDFESPYVRIRHKLKVKLGFGLHTDVATSEGAAWGQALVMCVPVRFTEAPPKEVQDHFAPESRSAGRNRSRSDLTSADRRNVGSHGLDDGSVAETERGNNGRSEGSVDNASSGASAAIAEDAIVPLLPAYAQLFREDGSRLADEGEDLPRYPGRMSVIGEIDVDPANITSNGVIAQLPRVDEDVGDDSTAASGSDATVPPYGGGDTTLASASAQNKIVGGAEVAATSAALAGTPPPPMPSSLASTRSPSTYNFSSLPQGIRASPSAPMPMDRSTSLPGHRVLFRTASSGTVGLRTSPSYSVLQGGGSYTMDQTVASAGLGSSAFDPLPARPAMRRRSATTTSLVSASRVLPSEVLDESLVTDAMEDEEDRMDRLRADQVEDVYEDRDVLDLNDEEEEDDVDEEQAVRRDDVDAEEDDGELGDGPEVDEDSEGNMPSDQQRSSRESQTSQVGRGRSMGFAMNLQLAEDQHAGTLAGEGDDEADDAEYIGDVHPAEAEAIVQVGQAW</sequence>
<dbReference type="AlphaFoldDB" id="A0A317XNU8"/>
<feature type="region of interest" description="Disordered" evidence="1">
    <location>
        <begin position="400"/>
        <end position="423"/>
    </location>
</feature>
<feature type="compositionally biased region" description="Polar residues" evidence="1">
    <location>
        <begin position="1"/>
        <end position="11"/>
    </location>
</feature>
<feature type="region of interest" description="Disordered" evidence="1">
    <location>
        <begin position="262"/>
        <end position="286"/>
    </location>
</feature>
<feature type="compositionally biased region" description="Polar residues" evidence="1">
    <location>
        <begin position="179"/>
        <end position="191"/>
    </location>
</feature>
<feature type="region of interest" description="Disordered" evidence="1">
    <location>
        <begin position="463"/>
        <end position="561"/>
    </location>
</feature>
<dbReference type="EMBL" id="KZ819193">
    <property type="protein sequence ID" value="PWZ00024.1"/>
    <property type="molecule type" value="Genomic_DNA"/>
</dbReference>
<evidence type="ECO:0000256" key="1">
    <source>
        <dbReference type="SAM" id="MobiDB-lite"/>
    </source>
</evidence>
<dbReference type="Proteomes" id="UP000246740">
    <property type="component" value="Unassembled WGS sequence"/>
</dbReference>
<feature type="compositionally biased region" description="Polar residues" evidence="1">
    <location>
        <begin position="320"/>
        <end position="332"/>
    </location>
</feature>
<dbReference type="InParanoid" id="A0A317XNU8"/>
<feature type="compositionally biased region" description="Acidic residues" evidence="1">
    <location>
        <begin position="490"/>
        <end position="510"/>
    </location>
</feature>